<evidence type="ECO:0000313" key="8">
    <source>
        <dbReference type="EnsemblMetazoa" id="GPPI036124-PA"/>
    </source>
</evidence>
<keyword evidence="4" id="KW-0735">Signal-anchor</keyword>
<dbReference type="InterPro" id="IPR026050">
    <property type="entry name" value="C1GALT1/C1GALT1_chp1"/>
</dbReference>
<dbReference type="GO" id="GO:0016020">
    <property type="term" value="C:membrane"/>
    <property type="evidence" value="ECO:0007669"/>
    <property type="project" value="UniProtKB-SubCell"/>
</dbReference>
<evidence type="ECO:0000256" key="5">
    <source>
        <dbReference type="ARBA" id="ARBA00022989"/>
    </source>
</evidence>
<reference evidence="8" key="2">
    <citation type="submission" date="2020-05" db="UniProtKB">
        <authorList>
            <consortium name="EnsemblMetazoa"/>
        </authorList>
    </citation>
    <scope>IDENTIFICATION</scope>
    <source>
        <strain evidence="8">IAEA</strain>
    </source>
</reference>
<keyword evidence="5 7" id="KW-1133">Transmembrane helix</keyword>
<keyword evidence="9" id="KW-1185">Reference proteome</keyword>
<evidence type="ECO:0000313" key="9">
    <source>
        <dbReference type="Proteomes" id="UP000092460"/>
    </source>
</evidence>
<keyword evidence="6 7" id="KW-0472">Membrane</keyword>
<dbReference type="EMBL" id="JXJN01017809">
    <property type="status" value="NOT_ANNOTATED_CDS"/>
    <property type="molecule type" value="Genomic_DNA"/>
</dbReference>
<dbReference type="PANTHER" id="PTHR23033:SF14">
    <property type="entry name" value="GLYCOPROTEIN-N-ACETYLGALACTOSAMINE 3-BETA-GALACTOSYLTRANSFERASE 1-RELATED"/>
    <property type="match status" value="1"/>
</dbReference>
<dbReference type="STRING" id="67801.A0A1B0BP48"/>
<sequence>MQLNSDTEKENEDFSFTSIATTMKFRYLKNISAFTKSFFWKYFLILCFGSIAIILPVCLIQVSVQTTESNADFREEINYKVRDDSNFVSKHANTDIANDLLKEVRIICLVNTMSDNYYKRDVHIKYTWGKRCQKLLFLGLPDHSDYDAINASAEGSKLKDAFKYIYKRHANDAEWFLLTDDDTYFVMESLRFLLHPYHAQTSTYFFIQPVHLDEGSVTAKGSFVLSKQTLQALVEVAFQLKQQCNLLNDYNNQLKKCLQIINATVGDTYGLPLLSKECCSPYTIAFTFQSQDVNMAVIEFLLYRIHKFGLSQVVQKLSEK</sequence>
<evidence type="ECO:0000256" key="4">
    <source>
        <dbReference type="ARBA" id="ARBA00022968"/>
    </source>
</evidence>
<dbReference type="PANTHER" id="PTHR23033">
    <property type="entry name" value="BETA1,3-GALACTOSYLTRANSFERASE"/>
    <property type="match status" value="1"/>
</dbReference>
<comment type="subcellular location">
    <subcellularLocation>
        <location evidence="1">Membrane</location>
        <topology evidence="1">Single-pass type II membrane protein</topology>
    </subcellularLocation>
</comment>
<evidence type="ECO:0000256" key="1">
    <source>
        <dbReference type="ARBA" id="ARBA00004606"/>
    </source>
</evidence>
<reference evidence="9" key="1">
    <citation type="submission" date="2015-01" db="EMBL/GenBank/DDBJ databases">
        <authorList>
            <person name="Aksoy S."/>
            <person name="Warren W."/>
            <person name="Wilson R.K."/>
        </authorList>
    </citation>
    <scope>NUCLEOTIDE SEQUENCE [LARGE SCALE GENOMIC DNA]</scope>
    <source>
        <strain evidence="9">IAEA</strain>
    </source>
</reference>
<proteinExistence type="inferred from homology"/>
<dbReference type="VEuPathDB" id="VectorBase:GPPI036124"/>
<protein>
    <submittedName>
        <fullName evidence="8">Glycoprotein-N-acetylgalactosamine 3-beta-galactosyltransferase 1</fullName>
    </submittedName>
</protein>
<keyword evidence="3 7" id="KW-0812">Transmembrane</keyword>
<name>A0A1B0BP48_9MUSC</name>
<dbReference type="GO" id="GO:0016263">
    <property type="term" value="F:glycoprotein-N-acetylgalactosamine 3-beta-galactosyltransferase activity"/>
    <property type="evidence" value="ECO:0007669"/>
    <property type="project" value="TreeGrafter"/>
</dbReference>
<feature type="transmembrane region" description="Helical" evidence="7">
    <location>
        <begin position="42"/>
        <end position="64"/>
    </location>
</feature>
<dbReference type="Gene3D" id="3.90.550.50">
    <property type="match status" value="1"/>
</dbReference>
<evidence type="ECO:0000256" key="2">
    <source>
        <dbReference type="ARBA" id="ARBA00006462"/>
    </source>
</evidence>
<comment type="similarity">
    <text evidence="2">Belongs to the glycosyltransferase 31 family. Beta3-Gal-T subfamily.</text>
</comment>
<evidence type="ECO:0000256" key="7">
    <source>
        <dbReference type="SAM" id="Phobius"/>
    </source>
</evidence>
<dbReference type="EnsemblMetazoa" id="GPPI036124-RA">
    <property type="protein sequence ID" value="GPPI036124-PA"/>
    <property type="gene ID" value="GPPI036124"/>
</dbReference>
<evidence type="ECO:0000256" key="6">
    <source>
        <dbReference type="ARBA" id="ARBA00023136"/>
    </source>
</evidence>
<evidence type="ECO:0000256" key="3">
    <source>
        <dbReference type="ARBA" id="ARBA00022692"/>
    </source>
</evidence>
<dbReference type="Proteomes" id="UP000092460">
    <property type="component" value="Unassembled WGS sequence"/>
</dbReference>
<dbReference type="AlphaFoldDB" id="A0A1B0BP48"/>
<organism evidence="8 9">
    <name type="scientific">Glossina palpalis gambiensis</name>
    <dbReference type="NCBI Taxonomy" id="67801"/>
    <lineage>
        <taxon>Eukaryota</taxon>
        <taxon>Metazoa</taxon>
        <taxon>Ecdysozoa</taxon>
        <taxon>Arthropoda</taxon>
        <taxon>Hexapoda</taxon>
        <taxon>Insecta</taxon>
        <taxon>Pterygota</taxon>
        <taxon>Neoptera</taxon>
        <taxon>Endopterygota</taxon>
        <taxon>Diptera</taxon>
        <taxon>Brachycera</taxon>
        <taxon>Muscomorpha</taxon>
        <taxon>Hippoboscoidea</taxon>
        <taxon>Glossinidae</taxon>
        <taxon>Glossina</taxon>
    </lineage>
</organism>
<accession>A0A1B0BP48</accession>